<reference evidence="11" key="2">
    <citation type="submission" date="2023-03" db="EMBL/GenBank/DDBJ databases">
        <authorList>
            <person name="Zhang Z."/>
        </authorList>
    </citation>
    <scope>NUCLEOTIDE SEQUENCE</scope>
    <source>
        <strain evidence="11">DSA</strain>
    </source>
</reference>
<dbReference type="InterPro" id="IPR015422">
    <property type="entry name" value="PyrdxlP-dep_Trfase_small"/>
</dbReference>
<proteinExistence type="predicted"/>
<dbReference type="NCBIfam" id="TIGR01140">
    <property type="entry name" value="L_thr_O3P_dcar"/>
    <property type="match status" value="1"/>
</dbReference>
<comment type="pathway">
    <text evidence="3">Cofactor biosynthesis; adenosylcobalamin biosynthesis.</text>
</comment>
<dbReference type="RefSeq" id="WP_304541313.1">
    <property type="nucleotide sequence ID" value="NZ_JARPTC010000004.1"/>
</dbReference>
<evidence type="ECO:0000256" key="2">
    <source>
        <dbReference type="ARBA" id="ARBA00003444"/>
    </source>
</evidence>
<comment type="function">
    <text evidence="2">Decarboxylates L-threonine-O-3-phosphate to yield (R)-1-amino-2-propanol O-2-phosphate, the precursor for the linkage between the nucleotide loop and the corrin ring in cobalamin.</text>
</comment>
<comment type="cofactor">
    <cofactor evidence="1">
        <name>pyridoxal 5'-phosphate</name>
        <dbReference type="ChEBI" id="CHEBI:597326"/>
    </cofactor>
</comment>
<dbReference type="InterPro" id="IPR005860">
    <property type="entry name" value="CobD"/>
</dbReference>
<accession>A0AAW7ZAB9</accession>
<keyword evidence="6" id="KW-0663">Pyridoxal phosphate</keyword>
<evidence type="ECO:0000256" key="8">
    <source>
        <dbReference type="ARBA" id="ARBA00029996"/>
    </source>
</evidence>
<dbReference type="InterPro" id="IPR004838">
    <property type="entry name" value="NHTrfase_class1_PyrdxlP-BS"/>
</dbReference>
<name>A0AAW7ZAB9_9FIRM</name>
<evidence type="ECO:0000256" key="3">
    <source>
        <dbReference type="ARBA" id="ARBA00004953"/>
    </source>
</evidence>
<dbReference type="CDD" id="cd00609">
    <property type="entry name" value="AAT_like"/>
    <property type="match status" value="1"/>
</dbReference>
<dbReference type="InterPro" id="IPR015421">
    <property type="entry name" value="PyrdxlP-dep_Trfase_major"/>
</dbReference>
<evidence type="ECO:0000256" key="9">
    <source>
        <dbReference type="ARBA" id="ARBA00048531"/>
    </source>
</evidence>
<dbReference type="PROSITE" id="PS00105">
    <property type="entry name" value="AA_TRANSFER_CLASS_1"/>
    <property type="match status" value="1"/>
</dbReference>
<evidence type="ECO:0000256" key="6">
    <source>
        <dbReference type="ARBA" id="ARBA00022898"/>
    </source>
</evidence>
<evidence type="ECO:0000259" key="10">
    <source>
        <dbReference type="Pfam" id="PF00155"/>
    </source>
</evidence>
<dbReference type="GO" id="GO:0030170">
    <property type="term" value="F:pyridoxal phosphate binding"/>
    <property type="evidence" value="ECO:0007669"/>
    <property type="project" value="InterPro"/>
</dbReference>
<dbReference type="PANTHER" id="PTHR42885:SF1">
    <property type="entry name" value="THREONINE-PHOSPHATE DECARBOXYLASE"/>
    <property type="match status" value="1"/>
</dbReference>
<dbReference type="SUPFAM" id="SSF53383">
    <property type="entry name" value="PLP-dependent transferases"/>
    <property type="match status" value="1"/>
</dbReference>
<comment type="catalytic activity">
    <reaction evidence="9">
        <text>O-phospho-L-threonine + H(+) = (R)-1-aminopropan-2-yl phosphate + CO2</text>
        <dbReference type="Rhea" id="RHEA:11492"/>
        <dbReference type="ChEBI" id="CHEBI:15378"/>
        <dbReference type="ChEBI" id="CHEBI:16526"/>
        <dbReference type="ChEBI" id="CHEBI:58563"/>
        <dbReference type="ChEBI" id="CHEBI:58675"/>
        <dbReference type="EC" id="4.1.1.81"/>
    </reaction>
</comment>
<protein>
    <recommendedName>
        <fullName evidence="4">threonine-phosphate decarboxylase</fullName>
        <ecNumber evidence="4">4.1.1.81</ecNumber>
    </recommendedName>
    <alternativeName>
        <fullName evidence="8">L-threonine-O-3-phosphate decarboxylase</fullName>
    </alternativeName>
</protein>
<keyword evidence="12" id="KW-1185">Reference proteome</keyword>
<evidence type="ECO:0000313" key="12">
    <source>
        <dbReference type="Proteomes" id="UP001172911"/>
    </source>
</evidence>
<dbReference type="InterPro" id="IPR004839">
    <property type="entry name" value="Aminotransferase_I/II_large"/>
</dbReference>
<evidence type="ECO:0000256" key="4">
    <source>
        <dbReference type="ARBA" id="ARBA00012285"/>
    </source>
</evidence>
<dbReference type="EC" id="4.1.1.81" evidence="4"/>
<dbReference type="AlphaFoldDB" id="A0AAW7ZAB9"/>
<evidence type="ECO:0000256" key="7">
    <source>
        <dbReference type="ARBA" id="ARBA00023239"/>
    </source>
</evidence>
<dbReference type="Gene3D" id="3.90.1150.10">
    <property type="entry name" value="Aspartate Aminotransferase, domain 1"/>
    <property type="match status" value="1"/>
</dbReference>
<feature type="domain" description="Aminotransferase class I/classII large" evidence="10">
    <location>
        <begin position="23"/>
        <end position="350"/>
    </location>
</feature>
<dbReference type="GO" id="GO:0048472">
    <property type="term" value="F:threonine-phosphate decarboxylase activity"/>
    <property type="evidence" value="ECO:0007669"/>
    <property type="project" value="UniProtKB-EC"/>
</dbReference>
<dbReference type="Proteomes" id="UP001172911">
    <property type="component" value="Unassembled WGS sequence"/>
</dbReference>
<keyword evidence="5" id="KW-0169">Cobalamin biosynthesis</keyword>
<dbReference type="GO" id="GO:0009236">
    <property type="term" value="P:cobalamin biosynthetic process"/>
    <property type="evidence" value="ECO:0007669"/>
    <property type="project" value="UniProtKB-KW"/>
</dbReference>
<evidence type="ECO:0000256" key="1">
    <source>
        <dbReference type="ARBA" id="ARBA00001933"/>
    </source>
</evidence>
<evidence type="ECO:0000313" key="11">
    <source>
        <dbReference type="EMBL" id="MDO7786346.1"/>
    </source>
</evidence>
<reference evidence="11" key="1">
    <citation type="journal article" date="2023" name="J. Hazard. Mater.">
        <title>Anaerobic biodegradation of pyrene and benzo[a]pyrene by a new sulfate-reducing Desulforamulus aquiferis strain DSA.</title>
        <authorList>
            <person name="Zhang Z."/>
            <person name="Sun J."/>
            <person name="Gong X."/>
            <person name="Wang C."/>
            <person name="Wang H."/>
        </authorList>
    </citation>
    <scope>NUCLEOTIDE SEQUENCE</scope>
    <source>
        <strain evidence="11">DSA</strain>
    </source>
</reference>
<dbReference type="EMBL" id="JARPTC010000004">
    <property type="protein sequence ID" value="MDO7786346.1"/>
    <property type="molecule type" value="Genomic_DNA"/>
</dbReference>
<dbReference type="Gene3D" id="3.40.640.10">
    <property type="entry name" value="Type I PLP-dependent aspartate aminotransferase-like (Major domain)"/>
    <property type="match status" value="1"/>
</dbReference>
<keyword evidence="7 11" id="KW-0456">Lyase</keyword>
<organism evidence="11 12">
    <name type="scientific">Desulforamulus aquiferis</name>
    <dbReference type="NCBI Taxonomy" id="1397668"/>
    <lineage>
        <taxon>Bacteria</taxon>
        <taxon>Bacillati</taxon>
        <taxon>Bacillota</taxon>
        <taxon>Clostridia</taxon>
        <taxon>Eubacteriales</taxon>
        <taxon>Peptococcaceae</taxon>
        <taxon>Desulforamulus</taxon>
    </lineage>
</organism>
<dbReference type="PANTHER" id="PTHR42885">
    <property type="entry name" value="HISTIDINOL-PHOSPHATE AMINOTRANSFERASE-RELATED"/>
    <property type="match status" value="1"/>
</dbReference>
<gene>
    <name evidence="11" type="primary">cobD</name>
    <name evidence="11" type="ORF">P6N53_03825</name>
</gene>
<dbReference type="Pfam" id="PF00155">
    <property type="entry name" value="Aminotran_1_2"/>
    <property type="match status" value="1"/>
</dbReference>
<dbReference type="InterPro" id="IPR015424">
    <property type="entry name" value="PyrdxlP-dep_Trfase"/>
</dbReference>
<evidence type="ECO:0000256" key="5">
    <source>
        <dbReference type="ARBA" id="ARBA00022573"/>
    </source>
</evidence>
<comment type="caution">
    <text evidence="11">The sequence shown here is derived from an EMBL/GenBank/DDBJ whole genome shotgun (WGS) entry which is preliminary data.</text>
</comment>
<sequence length="359" mass="39876">MGEQQHGGNVWKAAEYYGVKFEDLLDFSANINPLGPSPLIYGAIKRATGIIKYYPEPQACTFRERLGELIGFPRDAILVGNGAAEIIYALGRVLKPGRLVLPVPTFSEYSQGIRKGQLYQVPLSRENNFMVDTRQLAEIVQTGDLVVICNPNNPTGQLVDRNNLIALSERIRDVGASLLIDEAFMDFVVPEQSLLEEVKQNSSLFVLRSLTKIFAIPGLRLGYLVANSNMIKLLTEVLPPWRVNIIAQEAGLASLADQQYLNSTLELISSQKEYLYHGLKSIPGLYPFHPKANFILIDASESGLTGKEIQSLLGPRGILIRQCDNFSGLGPNYFRVAVRTERENKILINNLKGFITPSR</sequence>